<dbReference type="InterPro" id="IPR018247">
    <property type="entry name" value="EF_Hand_1_Ca_BS"/>
</dbReference>
<feature type="region of interest" description="Disordered" evidence="3">
    <location>
        <begin position="1"/>
        <end position="32"/>
    </location>
</feature>
<protein>
    <recommendedName>
        <fullName evidence="4">EF-hand domain-containing protein</fullName>
    </recommendedName>
</protein>
<dbReference type="GO" id="GO:0005509">
    <property type="term" value="F:calcium ion binding"/>
    <property type="evidence" value="ECO:0007669"/>
    <property type="project" value="InterPro"/>
</dbReference>
<dbReference type="PROSITE" id="PS50222">
    <property type="entry name" value="EF_HAND_2"/>
    <property type="match status" value="1"/>
</dbReference>
<reference evidence="5" key="1">
    <citation type="submission" date="2021-01" db="EMBL/GenBank/DDBJ databases">
        <authorList>
            <person name="Corre E."/>
            <person name="Pelletier E."/>
            <person name="Niang G."/>
            <person name="Scheremetjew M."/>
            <person name="Finn R."/>
            <person name="Kale V."/>
            <person name="Holt S."/>
            <person name="Cochrane G."/>
            <person name="Meng A."/>
            <person name="Brown T."/>
            <person name="Cohen L."/>
        </authorList>
    </citation>
    <scope>NUCLEOTIDE SEQUENCE</scope>
    <source>
        <strain evidence="5">UTEX LB 985</strain>
    </source>
</reference>
<dbReference type="EMBL" id="HBGU01006857">
    <property type="protein sequence ID" value="CAD9405364.1"/>
    <property type="molecule type" value="Transcribed_RNA"/>
</dbReference>
<name>A0A7S2FQG4_9EUKA</name>
<dbReference type="PROSITE" id="PS00018">
    <property type="entry name" value="EF_HAND_1"/>
    <property type="match status" value="2"/>
</dbReference>
<evidence type="ECO:0000259" key="4">
    <source>
        <dbReference type="PROSITE" id="PS50222"/>
    </source>
</evidence>
<keyword evidence="2" id="KW-0106">Calcium</keyword>
<dbReference type="SMART" id="SM00054">
    <property type="entry name" value="EFh"/>
    <property type="match status" value="2"/>
</dbReference>
<dbReference type="PANTHER" id="PTHR23048">
    <property type="entry name" value="MYOSIN LIGHT CHAIN 1, 3"/>
    <property type="match status" value="1"/>
</dbReference>
<feature type="compositionally biased region" description="Polar residues" evidence="3">
    <location>
        <begin position="22"/>
        <end position="32"/>
    </location>
</feature>
<sequence length="212" mass="23350">MAPKMTASTGKTASQKGPLKTSKISTSQPRASISNRYTEAKWHVSEYKPQRKITDEELNAARQIFFSLDCDASGSIDAEELGVMLRSLGQNPTEAELKELIDSVDDGDKDGKIQLREFLKLYTQGLDNKTKGSREDVDDVFRAIQEHTEGDTCGAPAPRKDSIAKDYLSQLLKNEFELDVETALIDDILSCSKGSELARDEMATFLAAPVKA</sequence>
<accession>A0A7S2FQG4</accession>
<dbReference type="InterPro" id="IPR011992">
    <property type="entry name" value="EF-hand-dom_pair"/>
</dbReference>
<dbReference type="GO" id="GO:0016460">
    <property type="term" value="C:myosin II complex"/>
    <property type="evidence" value="ECO:0007669"/>
    <property type="project" value="TreeGrafter"/>
</dbReference>
<dbReference type="PANTHER" id="PTHR23048:SF45">
    <property type="entry name" value="CALMODULIN LIKE 4"/>
    <property type="match status" value="1"/>
</dbReference>
<dbReference type="InterPro" id="IPR002048">
    <property type="entry name" value="EF_hand_dom"/>
</dbReference>
<evidence type="ECO:0000256" key="1">
    <source>
        <dbReference type="ARBA" id="ARBA00022737"/>
    </source>
</evidence>
<evidence type="ECO:0000313" key="5">
    <source>
        <dbReference type="EMBL" id="CAD9405364.1"/>
    </source>
</evidence>
<dbReference type="Pfam" id="PF13499">
    <property type="entry name" value="EF-hand_7"/>
    <property type="match status" value="1"/>
</dbReference>
<organism evidence="5">
    <name type="scientific">Haptolina brevifila</name>
    <dbReference type="NCBI Taxonomy" id="156173"/>
    <lineage>
        <taxon>Eukaryota</taxon>
        <taxon>Haptista</taxon>
        <taxon>Haptophyta</taxon>
        <taxon>Prymnesiophyceae</taxon>
        <taxon>Prymnesiales</taxon>
        <taxon>Prymnesiaceae</taxon>
        <taxon>Haptolina</taxon>
    </lineage>
</organism>
<dbReference type="InterPro" id="IPR050230">
    <property type="entry name" value="CALM/Myosin/TropC-like"/>
</dbReference>
<dbReference type="SUPFAM" id="SSF47473">
    <property type="entry name" value="EF-hand"/>
    <property type="match status" value="1"/>
</dbReference>
<evidence type="ECO:0000256" key="2">
    <source>
        <dbReference type="ARBA" id="ARBA00022837"/>
    </source>
</evidence>
<dbReference type="FunFam" id="1.10.238.10:FF:000178">
    <property type="entry name" value="Calmodulin-2 A"/>
    <property type="match status" value="1"/>
</dbReference>
<feature type="compositionally biased region" description="Polar residues" evidence="3">
    <location>
        <begin position="1"/>
        <end position="15"/>
    </location>
</feature>
<keyword evidence="1" id="KW-0677">Repeat</keyword>
<evidence type="ECO:0000256" key="3">
    <source>
        <dbReference type="SAM" id="MobiDB-lite"/>
    </source>
</evidence>
<feature type="domain" description="EF-hand" evidence="4">
    <location>
        <begin position="56"/>
        <end position="91"/>
    </location>
</feature>
<dbReference type="Gene3D" id="1.10.238.10">
    <property type="entry name" value="EF-hand"/>
    <property type="match status" value="1"/>
</dbReference>
<proteinExistence type="predicted"/>
<dbReference type="CDD" id="cd00051">
    <property type="entry name" value="EFh"/>
    <property type="match status" value="1"/>
</dbReference>
<dbReference type="AlphaFoldDB" id="A0A7S2FQG4"/>
<gene>
    <name evidence="5" type="ORF">CBRE1094_LOCUS3731</name>
</gene>